<reference evidence="3" key="2">
    <citation type="submission" date="2022-06" db="UniProtKB">
        <authorList>
            <consortium name="EnsemblMetazoa"/>
        </authorList>
    </citation>
    <scope>IDENTIFICATION</scope>
</reference>
<dbReference type="Proteomes" id="UP000007819">
    <property type="component" value="Unassembled WGS sequence"/>
</dbReference>
<dbReference type="GO" id="GO:0046983">
    <property type="term" value="F:protein dimerization activity"/>
    <property type="evidence" value="ECO:0007669"/>
    <property type="project" value="InterPro"/>
</dbReference>
<keyword evidence="4" id="KW-1185">Reference proteome</keyword>
<feature type="region of interest" description="Disordered" evidence="1">
    <location>
        <begin position="1"/>
        <end position="60"/>
    </location>
</feature>
<dbReference type="EnsemblMetazoa" id="XM_008191545.1">
    <property type="protein sequence ID" value="XP_008189767.1"/>
    <property type="gene ID" value="LOC100168741"/>
</dbReference>
<evidence type="ECO:0000256" key="1">
    <source>
        <dbReference type="SAM" id="MobiDB-lite"/>
    </source>
</evidence>
<dbReference type="AlphaFoldDB" id="A0A8R2BBI1"/>
<proteinExistence type="predicted"/>
<reference evidence="4" key="1">
    <citation type="submission" date="2010-06" db="EMBL/GenBank/DDBJ databases">
        <authorList>
            <person name="Jiang H."/>
            <person name="Abraham K."/>
            <person name="Ali S."/>
            <person name="Alsbrooks S.L."/>
            <person name="Anim B.N."/>
            <person name="Anosike U.S."/>
            <person name="Attaway T."/>
            <person name="Bandaranaike D.P."/>
            <person name="Battles P.K."/>
            <person name="Bell S.N."/>
            <person name="Bell A.V."/>
            <person name="Beltran B."/>
            <person name="Bickham C."/>
            <person name="Bustamante Y."/>
            <person name="Caleb T."/>
            <person name="Canada A."/>
            <person name="Cardenas V."/>
            <person name="Carter K."/>
            <person name="Chacko J."/>
            <person name="Chandrabose M.N."/>
            <person name="Chavez D."/>
            <person name="Chavez A."/>
            <person name="Chen L."/>
            <person name="Chu H.-S."/>
            <person name="Claassen K.J."/>
            <person name="Cockrell R."/>
            <person name="Collins M."/>
            <person name="Cooper J.A."/>
            <person name="Cree A."/>
            <person name="Curry S.M."/>
            <person name="Da Y."/>
            <person name="Dao M.D."/>
            <person name="Das B."/>
            <person name="Davila M.-L."/>
            <person name="Davy-Carroll L."/>
            <person name="Denson S."/>
            <person name="Dinh H."/>
            <person name="Ebong V.E."/>
            <person name="Edwards J.R."/>
            <person name="Egan A."/>
            <person name="El-Daye J."/>
            <person name="Escobedo L."/>
            <person name="Fernandez S."/>
            <person name="Fernando P.R."/>
            <person name="Flagg N."/>
            <person name="Forbes L.D."/>
            <person name="Fowler R.G."/>
            <person name="Fu Q."/>
            <person name="Gabisi R.A."/>
            <person name="Ganer J."/>
            <person name="Garbino Pronczuk A."/>
            <person name="Garcia R.M."/>
            <person name="Garner T."/>
            <person name="Garrett T.E."/>
            <person name="Gonzalez D.A."/>
            <person name="Hamid H."/>
            <person name="Hawkins E.S."/>
            <person name="Hirani K."/>
            <person name="Hogues M.E."/>
            <person name="Hollins B."/>
            <person name="Hsiao C.-H."/>
            <person name="Jabil R."/>
            <person name="James M.L."/>
            <person name="Jhangiani S.N."/>
            <person name="Johnson B."/>
            <person name="Johnson Q."/>
            <person name="Joshi V."/>
            <person name="Kalu J.B."/>
            <person name="Kam C."/>
            <person name="Kashfia A."/>
            <person name="Keebler J."/>
            <person name="Kisamo H."/>
            <person name="Kovar C.L."/>
            <person name="Lago L.A."/>
            <person name="Lai C.-Y."/>
            <person name="Laidlaw J."/>
            <person name="Lara F."/>
            <person name="Le T.-K."/>
            <person name="Lee S.L."/>
            <person name="Legall F.H."/>
            <person name="Lemon S.J."/>
            <person name="Lewis L.R."/>
            <person name="Li B."/>
            <person name="Liu Y."/>
            <person name="Liu Y.-S."/>
            <person name="Lopez J."/>
            <person name="Lozado R.J."/>
            <person name="Lu J."/>
            <person name="Madu R.C."/>
            <person name="Maheshwari M."/>
            <person name="Maheshwari R."/>
            <person name="Malloy K."/>
            <person name="Martinez E."/>
            <person name="Mathew T."/>
            <person name="Mercado I.C."/>
            <person name="Mercado C."/>
            <person name="Meyer B."/>
            <person name="Montgomery K."/>
            <person name="Morgan M.B."/>
            <person name="Munidasa M."/>
            <person name="Nazareth L.V."/>
            <person name="Nelson J."/>
            <person name="Ng B.M."/>
            <person name="Nguyen N.B."/>
            <person name="Nguyen P.Q."/>
            <person name="Nguyen T."/>
            <person name="Obregon M."/>
            <person name="Okwuonu G.O."/>
            <person name="Onwere C.G."/>
            <person name="Orozco G."/>
            <person name="Parra A."/>
            <person name="Patel S."/>
            <person name="Patil S."/>
            <person name="Perez A."/>
            <person name="Perez Y."/>
            <person name="Pham C."/>
            <person name="Primus E.L."/>
            <person name="Pu L.-L."/>
            <person name="Puazo M."/>
            <person name="Qin X."/>
            <person name="Quiroz J.B."/>
            <person name="Reese J."/>
            <person name="Richards S."/>
            <person name="Rives C.M."/>
            <person name="Robberts R."/>
            <person name="Ruiz S.J."/>
            <person name="Ruiz M.J."/>
            <person name="Santibanez J."/>
            <person name="Schneider B.W."/>
            <person name="Sisson I."/>
            <person name="Smith M."/>
            <person name="Sodergren E."/>
            <person name="Song X.-Z."/>
            <person name="Song B.B."/>
            <person name="Summersgill H."/>
            <person name="Thelus R."/>
            <person name="Thornton R.D."/>
            <person name="Trejos Z.Y."/>
            <person name="Usmani K."/>
            <person name="Vattathil S."/>
            <person name="Villasana D."/>
            <person name="Walker D.L."/>
            <person name="Wang S."/>
            <person name="Wang K."/>
            <person name="White C.S."/>
            <person name="Williams A.C."/>
            <person name="Williamson J."/>
            <person name="Wilson K."/>
            <person name="Woghiren I.O."/>
            <person name="Woodworth J.R."/>
            <person name="Worley K.C."/>
            <person name="Wright R.A."/>
            <person name="Wu W."/>
            <person name="Young L."/>
            <person name="Zhang L."/>
            <person name="Zhang J."/>
            <person name="Zhu Y."/>
            <person name="Muzny D.M."/>
            <person name="Weinstock G."/>
            <person name="Gibbs R.A."/>
        </authorList>
    </citation>
    <scope>NUCLEOTIDE SEQUENCE [LARGE SCALE GENOMIC DNA]</scope>
    <source>
        <strain evidence="4">LSR1</strain>
    </source>
</reference>
<dbReference type="InterPro" id="IPR012337">
    <property type="entry name" value="RNaseH-like_sf"/>
</dbReference>
<dbReference type="OrthoDB" id="6590614at2759"/>
<dbReference type="GeneID" id="100168741"/>
<dbReference type="PANTHER" id="PTHR45749:SF35">
    <property type="entry name" value="AC-LIKE TRANSPOSASE-RELATED"/>
    <property type="match status" value="1"/>
</dbReference>
<organism evidence="3 4">
    <name type="scientific">Acyrthosiphon pisum</name>
    <name type="common">Pea aphid</name>
    <dbReference type="NCBI Taxonomy" id="7029"/>
    <lineage>
        <taxon>Eukaryota</taxon>
        <taxon>Metazoa</taxon>
        <taxon>Ecdysozoa</taxon>
        <taxon>Arthropoda</taxon>
        <taxon>Hexapoda</taxon>
        <taxon>Insecta</taxon>
        <taxon>Pterygota</taxon>
        <taxon>Neoptera</taxon>
        <taxon>Paraneoptera</taxon>
        <taxon>Hemiptera</taxon>
        <taxon>Sternorrhyncha</taxon>
        <taxon>Aphidomorpha</taxon>
        <taxon>Aphidoidea</taxon>
        <taxon>Aphididae</taxon>
        <taxon>Macrosiphini</taxon>
        <taxon>Acyrthosiphon</taxon>
    </lineage>
</organism>
<dbReference type="InterPro" id="IPR008906">
    <property type="entry name" value="HATC_C_dom"/>
</dbReference>
<dbReference type="SMART" id="SM00597">
    <property type="entry name" value="ZnF_TTF"/>
    <property type="match status" value="1"/>
</dbReference>
<evidence type="ECO:0000313" key="4">
    <source>
        <dbReference type="Proteomes" id="UP000007819"/>
    </source>
</evidence>
<dbReference type="RefSeq" id="XP_008189767.1">
    <property type="nucleotide sequence ID" value="XM_008191545.1"/>
</dbReference>
<sequence>MNKYFNSNSGTCETSTSTSDARNESINDIDENISKTHVKYNNETSTSTSDARNESINDIDENISKTHVKYNNETSTSTSDARNESINDIDENISKTHVKYNNETFTSTSDARNESINDIDENISKTPVKHNNEETLTSPTLTYFPCDDNNIDIDINSSNSALANKTVEISDKPVTDVSKSVAFISQPDLFDPNLWPDNRQNNFIDIVIKMGPREINDEIFPKDENNRHFSKIYKIRKLDNNEKVKRRWLVYSKSIDRVFCFCCKLFNSSHSTLSTIGNNDWKHMTTTLNSHEKSPEHFTAYKKWHECELRFKLGRCIDNDLQRVMNTEVQHWKSILERLISITLYLSKHNQAFRGSSDKLFERNNGNYLGLVELLGKYDNYMKEHLNRITTQKLNITYCSKDIQNELINLMASKIVLLMSAILKKMSFTIRFVDENNGNLQVAEHFIGFREVSESTGESLTELLLKTLRENKLDIMNCRGQGYDNGANMKGHKKGVQARILALNPKAAFMPCDCHSLNLVISDETSQSKESITLFEIVQRIFVLFSASVYRWQVLKLHLPNLTVKPLCTTRWESRIDGVKAIRYQTKEVYDALIEVAESSKADAGTRNEASSLGNQLLDFKYRETRYADASNSSKEIAESLGIDPIIKEVRVRRKKTFFDENNDQDFSIGAEERFKREFFYTLVDTVRESIKERFTQFENHKQLWGFLYNLEKLPSSEHLLACCKDLHGALSEGDSADINSVELYSELKHLSSLLPIGEGSPKSALQFIHDMKLVDVFPYTWISLRILLTIPVTVASGERSFSKLKLIKTYLRSSMTDDRLSSLAILSIENDLAEKVNYEEAIKQFSELKARKDCLALKNISL</sequence>
<dbReference type="Pfam" id="PF05699">
    <property type="entry name" value="Dimer_Tnp_hAT"/>
    <property type="match status" value="1"/>
</dbReference>
<evidence type="ECO:0000313" key="3">
    <source>
        <dbReference type="EnsemblMetazoa" id="XP_008189767.1"/>
    </source>
</evidence>
<evidence type="ECO:0000259" key="2">
    <source>
        <dbReference type="SMART" id="SM00597"/>
    </source>
</evidence>
<dbReference type="PANTHER" id="PTHR45749">
    <property type="match status" value="1"/>
</dbReference>
<feature type="compositionally biased region" description="Polar residues" evidence="1">
    <location>
        <begin position="69"/>
        <end position="86"/>
    </location>
</feature>
<accession>A0A8R2BBI1</accession>
<name>A0A8R2BBI1_ACYPI</name>
<feature type="compositionally biased region" description="Polar residues" evidence="1">
    <location>
        <begin position="1"/>
        <end position="26"/>
    </location>
</feature>
<dbReference type="KEGG" id="api:100168741"/>
<protein>
    <recommendedName>
        <fullName evidence="2">TTF-type domain-containing protein</fullName>
    </recommendedName>
</protein>
<dbReference type="InterPro" id="IPR006580">
    <property type="entry name" value="Znf_TTF"/>
</dbReference>
<dbReference type="SUPFAM" id="SSF53098">
    <property type="entry name" value="Ribonuclease H-like"/>
    <property type="match status" value="1"/>
</dbReference>
<feature type="compositionally biased region" description="Polar residues" evidence="1">
    <location>
        <begin position="39"/>
        <end position="56"/>
    </location>
</feature>
<feature type="domain" description="TTF-type" evidence="2">
    <location>
        <begin position="234"/>
        <end position="323"/>
    </location>
</feature>
<feature type="region of interest" description="Disordered" evidence="1">
    <location>
        <begin position="67"/>
        <end position="86"/>
    </location>
</feature>